<keyword evidence="2" id="KW-0472">Membrane</keyword>
<evidence type="ECO:0000256" key="3">
    <source>
        <dbReference type="SAM" id="SignalP"/>
    </source>
</evidence>
<feature type="domain" description="Glycine zipper 2TM" evidence="4">
    <location>
        <begin position="75"/>
        <end position="114"/>
    </location>
</feature>
<accession>K4KG85</accession>
<dbReference type="RefSeq" id="WP_015046159.1">
    <property type="nucleotide sequence ID" value="NC_018868.3"/>
</dbReference>
<dbReference type="AlphaFoldDB" id="K4KG85"/>
<feature type="chain" id="PRO_5003878178" evidence="3">
    <location>
        <begin position="22"/>
        <end position="178"/>
    </location>
</feature>
<dbReference type="EMBL" id="CP003746">
    <property type="protein sequence ID" value="AFU97986.1"/>
    <property type="molecule type" value="Genomic_DNA"/>
</dbReference>
<proteinExistence type="predicted"/>
<gene>
    <name evidence="5" type="ordered locus">M5M_03885</name>
</gene>
<keyword evidence="6" id="KW-1185">Reference proteome</keyword>
<evidence type="ECO:0000313" key="6">
    <source>
        <dbReference type="Proteomes" id="UP000000466"/>
    </source>
</evidence>
<dbReference type="OrthoDB" id="8909257at2"/>
<feature type="signal peptide" evidence="3">
    <location>
        <begin position="1"/>
        <end position="21"/>
    </location>
</feature>
<evidence type="ECO:0000313" key="5">
    <source>
        <dbReference type="EMBL" id="AFU97986.1"/>
    </source>
</evidence>
<dbReference type="InterPro" id="IPR051407">
    <property type="entry name" value="Bact_OM_lipoprot/Surf_antigen"/>
</dbReference>
<dbReference type="PANTHER" id="PTHR35603">
    <property type="match status" value="1"/>
</dbReference>
<protein>
    <submittedName>
        <fullName evidence="5">Outer membrane lipoprotein</fullName>
    </submittedName>
</protein>
<dbReference type="HOGENOM" id="CLU_094245_2_1_6"/>
<dbReference type="KEGG" id="saga:M5M_03885"/>
<evidence type="ECO:0000259" key="4">
    <source>
        <dbReference type="Pfam" id="PF05433"/>
    </source>
</evidence>
<dbReference type="Pfam" id="PF05433">
    <property type="entry name" value="Rick_17kDa_Anti"/>
    <property type="match status" value="1"/>
</dbReference>
<dbReference type="InterPro" id="IPR008816">
    <property type="entry name" value="Gly_zipper_2TM_dom"/>
</dbReference>
<keyword evidence="5" id="KW-0449">Lipoprotein</keyword>
<reference evidence="5 6" key="1">
    <citation type="journal article" date="2013" name="Genome Announc.">
        <title>Complete genome sequence of Simiduia agarivorans SA1(T), a marine bacterium able to degrade a variety of polysaccharides.</title>
        <authorList>
            <person name="Lin S.Y."/>
            <person name="Shieh W.Y."/>
            <person name="Chen J.S."/>
            <person name="Tang S.L."/>
        </authorList>
    </citation>
    <scope>NUCLEOTIDE SEQUENCE [LARGE SCALE GENOMIC DNA]</scope>
    <source>
        <strain evidence="6">DSM 21679 / JCM 13881 / BCRC 17597 / SA1</strain>
    </source>
</reference>
<organism evidence="5 6">
    <name type="scientific">Simiduia agarivorans (strain DSM 21679 / JCM 13881 / BCRC 17597 / SA1)</name>
    <dbReference type="NCBI Taxonomy" id="1117647"/>
    <lineage>
        <taxon>Bacteria</taxon>
        <taxon>Pseudomonadati</taxon>
        <taxon>Pseudomonadota</taxon>
        <taxon>Gammaproteobacteria</taxon>
        <taxon>Cellvibrionales</taxon>
        <taxon>Cellvibrionaceae</taxon>
        <taxon>Simiduia</taxon>
    </lineage>
</organism>
<evidence type="ECO:0000256" key="2">
    <source>
        <dbReference type="ARBA" id="ARBA00023136"/>
    </source>
</evidence>
<dbReference type="eggNOG" id="COG3134">
    <property type="taxonomic scope" value="Bacteria"/>
</dbReference>
<dbReference type="STRING" id="1117647.M5M_03885"/>
<name>K4KG85_SIMAS</name>
<evidence type="ECO:0000256" key="1">
    <source>
        <dbReference type="ARBA" id="ARBA00004370"/>
    </source>
</evidence>
<dbReference type="Proteomes" id="UP000000466">
    <property type="component" value="Chromosome"/>
</dbReference>
<dbReference type="PANTHER" id="PTHR35603:SF2">
    <property type="entry name" value="OUTER MEMBRANE LIPOPROTEIN"/>
    <property type="match status" value="1"/>
</dbReference>
<sequence>MKTTLFAVATLSALIALPASAGHGKNRHDNSRHDYAKVISATPIYEQVSISRPQQECWTETVAYERNHGSNSATPTLLGAVIGGAIGHAVGKNDRRSGTAIGAVLGGSIGHDIGKKQGHRSVEYRDEQRCETRNVTHYEDRLMGYDVTYRYQGENYYTRMDRDPGKRLKVAVEVTPLY</sequence>
<keyword evidence="3" id="KW-0732">Signal</keyword>
<comment type="subcellular location">
    <subcellularLocation>
        <location evidence="1">Membrane</location>
    </subcellularLocation>
</comment>
<dbReference type="GO" id="GO:0019867">
    <property type="term" value="C:outer membrane"/>
    <property type="evidence" value="ECO:0007669"/>
    <property type="project" value="InterPro"/>
</dbReference>